<feature type="binding site" evidence="2">
    <location>
        <position position="94"/>
    </location>
    <ligand>
        <name>Mn(2+)</name>
        <dbReference type="ChEBI" id="CHEBI:29035"/>
        <label>2</label>
    </ligand>
</feature>
<dbReference type="GO" id="GO:0046872">
    <property type="term" value="F:metal ion binding"/>
    <property type="evidence" value="ECO:0007669"/>
    <property type="project" value="UniProtKB-KW"/>
</dbReference>
<dbReference type="Gene3D" id="3.30.70.360">
    <property type="match status" value="1"/>
</dbReference>
<dbReference type="EMBL" id="QRYC01000023">
    <property type="protein sequence ID" value="RGU54971.1"/>
    <property type="molecule type" value="Genomic_DNA"/>
</dbReference>
<dbReference type="Pfam" id="PF01546">
    <property type="entry name" value="Peptidase_M20"/>
    <property type="match status" value="1"/>
</dbReference>
<keyword evidence="1 3" id="KW-0378">Hydrolase</keyword>
<evidence type="ECO:0000256" key="1">
    <source>
        <dbReference type="ARBA" id="ARBA00022801"/>
    </source>
</evidence>
<dbReference type="AlphaFoldDB" id="A0A412TMJ2"/>
<comment type="caution">
    <text evidence="3">The sequence shown here is derived from an EMBL/GenBank/DDBJ whole genome shotgun (WGS) entry which is preliminary data.</text>
</comment>
<accession>A0A412TMJ2</accession>
<organism evidence="3 4">
    <name type="scientific">Odoribacter splanchnicus</name>
    <dbReference type="NCBI Taxonomy" id="28118"/>
    <lineage>
        <taxon>Bacteria</taxon>
        <taxon>Pseudomonadati</taxon>
        <taxon>Bacteroidota</taxon>
        <taxon>Bacteroidia</taxon>
        <taxon>Bacteroidales</taxon>
        <taxon>Odoribacteraceae</taxon>
        <taxon>Odoribacter</taxon>
    </lineage>
</organism>
<evidence type="ECO:0000313" key="4">
    <source>
        <dbReference type="Proteomes" id="UP000284243"/>
    </source>
</evidence>
<evidence type="ECO:0000313" key="3">
    <source>
        <dbReference type="EMBL" id="RGU54971.1"/>
    </source>
</evidence>
<feature type="binding site" evidence="2">
    <location>
        <position position="96"/>
    </location>
    <ligand>
        <name>Mn(2+)</name>
        <dbReference type="ChEBI" id="CHEBI:29035"/>
        <label>2</label>
    </ligand>
</feature>
<dbReference type="PIRSF" id="PIRSF005962">
    <property type="entry name" value="Pept_M20D_amidohydro"/>
    <property type="match status" value="1"/>
</dbReference>
<dbReference type="RefSeq" id="WP_046402632.1">
    <property type="nucleotide sequence ID" value="NZ_JADMUD010000004.1"/>
</dbReference>
<dbReference type="PANTHER" id="PTHR11014:SF169">
    <property type="entry name" value="CLAN MH, FAMILY M20, PEPTIDASE T-LIKE METALLOPEPTIDASE"/>
    <property type="match status" value="1"/>
</dbReference>
<feature type="binding site" evidence="2">
    <location>
        <position position="129"/>
    </location>
    <ligand>
        <name>Mn(2+)</name>
        <dbReference type="ChEBI" id="CHEBI:29035"/>
        <label>2</label>
    </ligand>
</feature>
<dbReference type="InterPro" id="IPR002933">
    <property type="entry name" value="Peptidase_M20"/>
</dbReference>
<feature type="binding site" evidence="2">
    <location>
        <position position="155"/>
    </location>
    <ligand>
        <name>Mn(2+)</name>
        <dbReference type="ChEBI" id="CHEBI:29035"/>
        <label>2</label>
    </ligand>
</feature>
<protein>
    <submittedName>
        <fullName evidence="3">Amidohydrolase</fullName>
    </submittedName>
</protein>
<gene>
    <name evidence="3" type="ORF">DWW57_14175</name>
</gene>
<keyword evidence="2" id="KW-0479">Metal-binding</keyword>
<dbReference type="InterPro" id="IPR017439">
    <property type="entry name" value="Amidohydrolase"/>
</dbReference>
<feature type="binding site" evidence="2">
    <location>
        <position position="351"/>
    </location>
    <ligand>
        <name>Mn(2+)</name>
        <dbReference type="ChEBI" id="CHEBI:29035"/>
        <label>2</label>
    </ligand>
</feature>
<evidence type="ECO:0000256" key="2">
    <source>
        <dbReference type="PIRSR" id="PIRSR005962-1"/>
    </source>
</evidence>
<dbReference type="SUPFAM" id="SSF53187">
    <property type="entry name" value="Zn-dependent exopeptidases"/>
    <property type="match status" value="1"/>
</dbReference>
<name>A0A412TMJ2_9BACT</name>
<proteinExistence type="predicted"/>
<dbReference type="Proteomes" id="UP000284243">
    <property type="component" value="Unassembled WGS sequence"/>
</dbReference>
<dbReference type="InterPro" id="IPR036264">
    <property type="entry name" value="Bact_exopeptidase_dim_dom"/>
</dbReference>
<dbReference type="PANTHER" id="PTHR11014">
    <property type="entry name" value="PEPTIDASE M20 FAMILY MEMBER"/>
    <property type="match status" value="1"/>
</dbReference>
<dbReference type="GO" id="GO:0016787">
    <property type="term" value="F:hydrolase activity"/>
    <property type="evidence" value="ECO:0007669"/>
    <property type="project" value="UniProtKB-KW"/>
</dbReference>
<dbReference type="SUPFAM" id="SSF55031">
    <property type="entry name" value="Bacterial exopeptidase dimerisation domain"/>
    <property type="match status" value="1"/>
</dbReference>
<sequence>MDRNKFYRIREELHRHPELSGQEKHTIQYIRQVLQEFQPSRIHPLEKGHGLVAEYSFPGEGPTLLFRADIDAVAIAEKSPLPYCSENPGIAHKCGHDGHTTMLLMLAGFLYDHPLERGRILLLFQPAEENGQGAQLVLQDPWFRQQKIDRAFALHNLPGYPFSTIICRTGSFTCSVISCTITFTGKTAHAAEPEKAVSPTAPLLHILHLSESWNRGTLKDPDYFRTTLIELHIGEEAYGVAAGSGLIRLTLRAASEKILQKHRQQLEQFVQQTIDSHPALLCSIEWTEPFAANENDPESVTWIQEAAKSNGLVYEETDHPFAWGEDFGLFTQHIPGAMFGLGAGISTPALHTPDYDFPNNILQNGARMFYELALITQLSE</sequence>
<reference evidence="3 4" key="1">
    <citation type="submission" date="2018-08" db="EMBL/GenBank/DDBJ databases">
        <title>A genome reference for cultivated species of the human gut microbiota.</title>
        <authorList>
            <person name="Zou Y."/>
            <person name="Xue W."/>
            <person name="Luo G."/>
        </authorList>
    </citation>
    <scope>NUCLEOTIDE SEQUENCE [LARGE SCALE GENOMIC DNA]</scope>
    <source>
        <strain evidence="3 4">AF16-14</strain>
    </source>
</reference>
<dbReference type="Gene3D" id="3.40.630.10">
    <property type="entry name" value="Zn peptidases"/>
    <property type="match status" value="1"/>
</dbReference>
<keyword evidence="2" id="KW-0464">Manganese</keyword>
<comment type="cofactor">
    <cofactor evidence="2">
        <name>Mn(2+)</name>
        <dbReference type="ChEBI" id="CHEBI:29035"/>
    </cofactor>
    <text evidence="2">The Mn(2+) ion enhances activity.</text>
</comment>
<dbReference type="NCBIfam" id="TIGR01891">
    <property type="entry name" value="amidohydrolases"/>
    <property type="match status" value="1"/>
</dbReference>